<sequence>MKRYDKHFKEEAVRLVVELGRSVATVAKELGIHENTLHKWVSQYKEHKENAFPGSGNLLPEDAETRRLKKMIADLQEENAILKKATAIFARHQK</sequence>
<dbReference type="EMBL" id="QFGA01000001">
    <property type="protein sequence ID" value="TEB07939.1"/>
    <property type="molecule type" value="Genomic_DNA"/>
</dbReference>
<dbReference type="GO" id="GO:0004803">
    <property type="term" value="F:transposase activity"/>
    <property type="evidence" value="ECO:0007669"/>
    <property type="project" value="InterPro"/>
</dbReference>
<dbReference type="EMBL" id="QFGA01000002">
    <property type="protein sequence ID" value="TEB05973.1"/>
    <property type="molecule type" value="Genomic_DNA"/>
</dbReference>
<dbReference type="Proteomes" id="UP000298324">
    <property type="component" value="Unassembled WGS sequence"/>
</dbReference>
<dbReference type="PANTHER" id="PTHR33215:SF13">
    <property type="entry name" value="PROTEIN DISTAL ANTENNA"/>
    <property type="match status" value="1"/>
</dbReference>
<dbReference type="SUPFAM" id="SSF46689">
    <property type="entry name" value="Homeodomain-like"/>
    <property type="match status" value="1"/>
</dbReference>
<dbReference type="EMBL" id="QFGA01000001">
    <property type="protein sequence ID" value="TEB08213.1"/>
    <property type="molecule type" value="Genomic_DNA"/>
</dbReference>
<evidence type="ECO:0000313" key="2">
    <source>
        <dbReference type="EMBL" id="TEB07939.1"/>
    </source>
</evidence>
<accession>A0A4Y7RGQ6</accession>
<gene>
    <name evidence="2" type="ORF">Psch_01494</name>
    <name evidence="3" type="ORF">Psch_01514</name>
    <name evidence="4" type="ORF">Psch_01768</name>
    <name evidence="1" type="ORF">Psch_03015</name>
</gene>
<dbReference type="GO" id="GO:0006313">
    <property type="term" value="P:DNA transposition"/>
    <property type="evidence" value="ECO:0007669"/>
    <property type="project" value="InterPro"/>
</dbReference>
<evidence type="ECO:0000313" key="5">
    <source>
        <dbReference type="Proteomes" id="UP000298324"/>
    </source>
</evidence>
<dbReference type="Gene3D" id="1.10.10.60">
    <property type="entry name" value="Homeodomain-like"/>
    <property type="match status" value="1"/>
</dbReference>
<dbReference type="PANTHER" id="PTHR33215">
    <property type="entry name" value="PROTEIN DISTAL ANTENNA"/>
    <property type="match status" value="1"/>
</dbReference>
<proteinExistence type="predicted"/>
<dbReference type="GO" id="GO:0003677">
    <property type="term" value="F:DNA binding"/>
    <property type="evidence" value="ECO:0007669"/>
    <property type="project" value="InterPro"/>
</dbReference>
<keyword evidence="5" id="KW-1185">Reference proteome</keyword>
<dbReference type="AlphaFoldDB" id="A0A4Y7RGQ6"/>
<dbReference type="EMBL" id="QFGA01000001">
    <property type="protein sequence ID" value="TEB07959.1"/>
    <property type="molecule type" value="Genomic_DNA"/>
</dbReference>
<reference evidence="2 5" key="1">
    <citation type="journal article" date="2018" name="Environ. Microbiol.">
        <title>Novel energy conservation strategies and behaviour of Pelotomaculum schinkii driving syntrophic propionate catabolism.</title>
        <authorList>
            <person name="Hidalgo-Ahumada C.A.P."/>
            <person name="Nobu M.K."/>
            <person name="Narihiro T."/>
            <person name="Tamaki H."/>
            <person name="Liu W.T."/>
            <person name="Kamagata Y."/>
            <person name="Stams A.J.M."/>
            <person name="Imachi H."/>
            <person name="Sousa D.Z."/>
        </authorList>
    </citation>
    <scope>NUCLEOTIDE SEQUENCE [LARGE SCALE GENOMIC DNA]</scope>
    <source>
        <strain evidence="2 5">HH</strain>
    </source>
</reference>
<dbReference type="InterPro" id="IPR051839">
    <property type="entry name" value="RD_transcriptional_regulator"/>
</dbReference>
<dbReference type="InterPro" id="IPR009057">
    <property type="entry name" value="Homeodomain-like_sf"/>
</dbReference>
<reference evidence="2" key="2">
    <citation type="submission" date="2018-05" db="EMBL/GenBank/DDBJ databases">
        <authorList>
            <person name="Hidalgo C.A."/>
            <person name="Nobu M.K."/>
            <person name="Narihiro T."/>
            <person name="Tamaki H."/>
            <person name="Liu W.-T."/>
            <person name="Kamagata Y."/>
            <person name="Stams A.J."/>
            <person name="Imachi H."/>
            <person name="Sousa D.Z."/>
        </authorList>
    </citation>
    <scope>NUCLEOTIDE SEQUENCE</scope>
    <source>
        <strain evidence="2">HH</strain>
    </source>
</reference>
<dbReference type="Pfam" id="PF01527">
    <property type="entry name" value="HTH_Tnp_1"/>
    <property type="match status" value="1"/>
</dbReference>
<comment type="caution">
    <text evidence="2">The sequence shown here is derived from an EMBL/GenBank/DDBJ whole genome shotgun (WGS) entry which is preliminary data.</text>
</comment>
<evidence type="ECO:0000313" key="3">
    <source>
        <dbReference type="EMBL" id="TEB07959.1"/>
    </source>
</evidence>
<evidence type="ECO:0000313" key="1">
    <source>
        <dbReference type="EMBL" id="TEB05973.1"/>
    </source>
</evidence>
<name>A0A4Y7RGQ6_9FIRM</name>
<evidence type="ECO:0000313" key="4">
    <source>
        <dbReference type="EMBL" id="TEB08213.1"/>
    </source>
</evidence>
<protein>
    <submittedName>
        <fullName evidence="2">Transposase</fullName>
    </submittedName>
</protein>
<organism evidence="2 5">
    <name type="scientific">Pelotomaculum schinkii</name>
    <dbReference type="NCBI Taxonomy" id="78350"/>
    <lineage>
        <taxon>Bacteria</taxon>
        <taxon>Bacillati</taxon>
        <taxon>Bacillota</taxon>
        <taxon>Clostridia</taxon>
        <taxon>Eubacteriales</taxon>
        <taxon>Desulfotomaculaceae</taxon>
        <taxon>Pelotomaculum</taxon>
    </lineage>
</organism>
<dbReference type="InterPro" id="IPR002514">
    <property type="entry name" value="Transposase_8"/>
</dbReference>